<name>A0A8J2KSU6_9HEXA</name>
<gene>
    <name evidence="1" type="ORF">AFUS01_LOCUS29374</name>
</gene>
<organism evidence="1 2">
    <name type="scientific">Allacma fusca</name>
    <dbReference type="NCBI Taxonomy" id="39272"/>
    <lineage>
        <taxon>Eukaryota</taxon>
        <taxon>Metazoa</taxon>
        <taxon>Ecdysozoa</taxon>
        <taxon>Arthropoda</taxon>
        <taxon>Hexapoda</taxon>
        <taxon>Collembola</taxon>
        <taxon>Symphypleona</taxon>
        <taxon>Sminthuridae</taxon>
        <taxon>Allacma</taxon>
    </lineage>
</organism>
<reference evidence="1" key="1">
    <citation type="submission" date="2021-06" db="EMBL/GenBank/DDBJ databases">
        <authorList>
            <person name="Hodson N. C."/>
            <person name="Mongue J. A."/>
            <person name="Jaron S. K."/>
        </authorList>
    </citation>
    <scope>NUCLEOTIDE SEQUENCE</scope>
</reference>
<proteinExistence type="predicted"/>
<protein>
    <submittedName>
        <fullName evidence="1">Uncharacterized protein</fullName>
    </submittedName>
</protein>
<keyword evidence="2" id="KW-1185">Reference proteome</keyword>
<sequence>MKLLEHLINIWHWLKTWWSKYRDPKSIRDCVGFVQQNAAPENAQVEGEPIVDPVYVPPIGGEIEEDPFVDAFDLQFYEGEHSDLYTDEREE</sequence>
<accession>A0A8J2KSU6</accession>
<dbReference type="Proteomes" id="UP000708208">
    <property type="component" value="Unassembled WGS sequence"/>
</dbReference>
<evidence type="ECO:0000313" key="2">
    <source>
        <dbReference type="Proteomes" id="UP000708208"/>
    </source>
</evidence>
<evidence type="ECO:0000313" key="1">
    <source>
        <dbReference type="EMBL" id="CAG7818897.1"/>
    </source>
</evidence>
<dbReference type="EMBL" id="CAJVCH010433631">
    <property type="protein sequence ID" value="CAG7818897.1"/>
    <property type="molecule type" value="Genomic_DNA"/>
</dbReference>
<comment type="caution">
    <text evidence="1">The sequence shown here is derived from an EMBL/GenBank/DDBJ whole genome shotgun (WGS) entry which is preliminary data.</text>
</comment>
<dbReference type="AlphaFoldDB" id="A0A8J2KSU6"/>